<dbReference type="Proteomes" id="UP000241769">
    <property type="component" value="Unassembled WGS sequence"/>
</dbReference>
<sequence>MGLLDTSEGFSHVSKGKEDMFQCRTNGDTATVIVVENWPQITEAQIMKLAKSNPGHYFSIPADGNMMDEINDHPLKLQHVISHQAKRGAAAKPKNSAAKNDDSPPMDMMIPSSPSEFDDSSSSDADFMKKTTKGRGGDKAATGKTRQKVAEVDKSGATRGPASKFTLKR</sequence>
<gene>
    <name evidence="2" type="ORF">PROFUN_08407</name>
</gene>
<dbReference type="InParanoid" id="A0A2P6NJT2"/>
<protein>
    <submittedName>
        <fullName evidence="2">Uncharacterized protein</fullName>
    </submittedName>
</protein>
<name>A0A2P6NJT2_9EUKA</name>
<dbReference type="AlphaFoldDB" id="A0A2P6NJT2"/>
<organism evidence="2 3">
    <name type="scientific">Planoprotostelium fungivorum</name>
    <dbReference type="NCBI Taxonomy" id="1890364"/>
    <lineage>
        <taxon>Eukaryota</taxon>
        <taxon>Amoebozoa</taxon>
        <taxon>Evosea</taxon>
        <taxon>Variosea</taxon>
        <taxon>Cavosteliida</taxon>
        <taxon>Cavosteliaceae</taxon>
        <taxon>Planoprotostelium</taxon>
    </lineage>
</organism>
<reference evidence="2 3" key="1">
    <citation type="journal article" date="2018" name="Genome Biol. Evol.">
        <title>Multiple Roots of Fruiting Body Formation in Amoebozoa.</title>
        <authorList>
            <person name="Hillmann F."/>
            <person name="Forbes G."/>
            <person name="Novohradska S."/>
            <person name="Ferling I."/>
            <person name="Riege K."/>
            <person name="Groth M."/>
            <person name="Westermann M."/>
            <person name="Marz M."/>
            <person name="Spaller T."/>
            <person name="Winckler T."/>
            <person name="Schaap P."/>
            <person name="Glockner G."/>
        </authorList>
    </citation>
    <scope>NUCLEOTIDE SEQUENCE [LARGE SCALE GENOMIC DNA]</scope>
    <source>
        <strain evidence="2 3">Jena</strain>
    </source>
</reference>
<evidence type="ECO:0000313" key="2">
    <source>
        <dbReference type="EMBL" id="PRP84207.1"/>
    </source>
</evidence>
<dbReference type="EMBL" id="MDYQ01000067">
    <property type="protein sequence ID" value="PRP84207.1"/>
    <property type="molecule type" value="Genomic_DNA"/>
</dbReference>
<comment type="caution">
    <text evidence="2">The sequence shown here is derived from an EMBL/GenBank/DDBJ whole genome shotgun (WGS) entry which is preliminary data.</text>
</comment>
<evidence type="ECO:0000313" key="3">
    <source>
        <dbReference type="Proteomes" id="UP000241769"/>
    </source>
</evidence>
<feature type="region of interest" description="Disordered" evidence="1">
    <location>
        <begin position="81"/>
        <end position="169"/>
    </location>
</feature>
<feature type="compositionally biased region" description="Low complexity" evidence="1">
    <location>
        <begin position="90"/>
        <end position="115"/>
    </location>
</feature>
<evidence type="ECO:0000256" key="1">
    <source>
        <dbReference type="SAM" id="MobiDB-lite"/>
    </source>
</evidence>
<accession>A0A2P6NJT2</accession>
<proteinExistence type="predicted"/>
<keyword evidence="3" id="KW-1185">Reference proteome</keyword>